<protein>
    <submittedName>
        <fullName evidence="1">Uncharacterized protein</fullName>
    </submittedName>
</protein>
<keyword evidence="2" id="KW-1185">Reference proteome</keyword>
<accession>A0ACC2WPU7</accession>
<evidence type="ECO:0000313" key="1">
    <source>
        <dbReference type="EMBL" id="KAJ9112562.1"/>
    </source>
</evidence>
<evidence type="ECO:0000313" key="2">
    <source>
        <dbReference type="Proteomes" id="UP001241377"/>
    </source>
</evidence>
<proteinExistence type="predicted"/>
<reference evidence="1" key="1">
    <citation type="submission" date="2023-04" db="EMBL/GenBank/DDBJ databases">
        <title>Draft Genome sequencing of Naganishia species isolated from polar environments using Oxford Nanopore Technology.</title>
        <authorList>
            <person name="Leo P."/>
            <person name="Venkateswaran K."/>
        </authorList>
    </citation>
    <scope>NUCLEOTIDE SEQUENCE</scope>
    <source>
        <strain evidence="1">MNA-CCFEE 5261</strain>
    </source>
</reference>
<name>A0ACC2WPU7_9TREE</name>
<comment type="caution">
    <text evidence="1">The sequence shown here is derived from an EMBL/GenBank/DDBJ whole genome shotgun (WGS) entry which is preliminary data.</text>
</comment>
<dbReference type="Proteomes" id="UP001241377">
    <property type="component" value="Unassembled WGS sequence"/>
</dbReference>
<gene>
    <name evidence="1" type="ORF">QFC19_000579</name>
</gene>
<dbReference type="EMBL" id="JASBWR010000004">
    <property type="protein sequence ID" value="KAJ9112562.1"/>
    <property type="molecule type" value="Genomic_DNA"/>
</dbReference>
<organism evidence="1 2">
    <name type="scientific">Naganishia cerealis</name>
    <dbReference type="NCBI Taxonomy" id="610337"/>
    <lineage>
        <taxon>Eukaryota</taxon>
        <taxon>Fungi</taxon>
        <taxon>Dikarya</taxon>
        <taxon>Basidiomycota</taxon>
        <taxon>Agaricomycotina</taxon>
        <taxon>Tremellomycetes</taxon>
        <taxon>Filobasidiales</taxon>
        <taxon>Filobasidiaceae</taxon>
        <taxon>Naganishia</taxon>
    </lineage>
</organism>
<sequence>MQGFNKYFPPDFDPRKTETLNEYRGVHALGKRAKDIDKGILVVRFELPFNIWCGSCNAHLGAGVRYNAQKIKVGNYYSTPIYGFRCKCHLCSGWFEIRTDPQNARYVVHEGARAQVQDWDPEENGGFAVHDTEAPSATDKPQDAFAHLEKQVVQKHTFATKSERLTELTDLSDRLHADPYANSQRLRRHFRKEKKEENELLRQDADLKQKYGLGERIKLERLDPAAQEKEQQMWGRLSELKSSRPTIAAIVPDLAKVVKANTHRRYDPFDDKDGHTNFTKSGLGKGLGLGIKPKGKGKGKGRALDEHDFPPSHIAKRRRRSVSQSDEDEMRNDEEKGIAKVTGQSSTPSPSCSRPPTSVDANIQAGPTAIGKFSTELLEYGSDDQTESDSPADG</sequence>